<sequence>MLRNIKPKRFLLEEGFCLTSHSVDNKFNEYFYYKFVLFGNITYNSVA</sequence>
<name>A0A445MR60_9BACT</name>
<evidence type="ECO:0000313" key="1">
    <source>
        <dbReference type="EMBL" id="SPD71933.1"/>
    </source>
</evidence>
<dbReference type="AlphaFoldDB" id="A0A445MR60"/>
<accession>A0A445MR60</accession>
<organism evidence="1">
    <name type="scientific">uncultured Desulfobacterium sp</name>
    <dbReference type="NCBI Taxonomy" id="201089"/>
    <lineage>
        <taxon>Bacteria</taxon>
        <taxon>Pseudomonadati</taxon>
        <taxon>Thermodesulfobacteriota</taxon>
        <taxon>Desulfobacteria</taxon>
        <taxon>Desulfobacterales</taxon>
        <taxon>Desulfobacteriaceae</taxon>
        <taxon>Desulfobacterium</taxon>
        <taxon>environmental samples</taxon>
    </lineage>
</organism>
<dbReference type="EMBL" id="OJIN01000014">
    <property type="protein sequence ID" value="SPD71933.1"/>
    <property type="molecule type" value="Genomic_DNA"/>
</dbReference>
<gene>
    <name evidence="1" type="ORF">PITCH_A1100032</name>
</gene>
<reference evidence="1" key="1">
    <citation type="submission" date="2018-01" db="EMBL/GenBank/DDBJ databases">
        <authorList>
            <person name="Regsiter A."/>
            <person name="William W."/>
        </authorList>
    </citation>
    <scope>NUCLEOTIDE SEQUENCE</scope>
    <source>
        <strain evidence="1">TRIP AH-1</strain>
    </source>
</reference>
<proteinExistence type="predicted"/>
<protein>
    <submittedName>
        <fullName evidence="1">Uncharacterized protein</fullName>
    </submittedName>
</protein>